<evidence type="ECO:0000256" key="5">
    <source>
        <dbReference type="PIRSR" id="PIRSR000137-2"/>
    </source>
</evidence>
<evidence type="ECO:0000313" key="8">
    <source>
        <dbReference type="EMBL" id="WFG39679.1"/>
    </source>
</evidence>
<proteinExistence type="inferred from homology"/>
<sequence>MANSKYDVIVVGAGSAGAALATRLSEDSSRTVLLVEAGPDYANFDELPDEIRQGHATGTDMAVDPSGVHNWAFTGKATPLNTEMPVPRGKITGGTSAINGQVYLRAIPEDFDMWVADGNDEWSYEKSLPFMIKLENDLDITDQYHGNDGPIVIRRYQPDELVDDQAAFIEAVTDAGYARTHDHNHPASSGVGPLPLNNPDGIRWSTALGYLTMARDRSNFTISADSHTTRVLIENKKAVGIEFEKNGELKQAFANEVVLSAGPIGSPHLLMLSGLGRREQLEAVGIEVIADMRGVGQNLRDHPSVAVRWHAEDDFPMPDVETGPQKTALRYTSKDSELRNDMIAVMRWNSPLREFMMSAGLYLAKAAGELRLISSDSHVQPDLDYHLLDHPYDLERMRAGVRMQIELGKHSAYQGILKEVKDPLSADLESDETLNRWLLSRAQTMHHISCTARMGSADDPMAVTDQYGRVHGIEGLRIADLSILPDCPRANTNSPAMMIGERIADFMSK</sequence>
<dbReference type="Pfam" id="PF05199">
    <property type="entry name" value="GMC_oxred_C"/>
    <property type="match status" value="1"/>
</dbReference>
<dbReference type="GO" id="GO:0016614">
    <property type="term" value="F:oxidoreductase activity, acting on CH-OH group of donors"/>
    <property type="evidence" value="ECO:0007669"/>
    <property type="project" value="InterPro"/>
</dbReference>
<dbReference type="Proteomes" id="UP001321249">
    <property type="component" value="Unassembled WGS sequence"/>
</dbReference>
<dbReference type="PIRSF" id="PIRSF000137">
    <property type="entry name" value="Alcohol_oxidase"/>
    <property type="match status" value="1"/>
</dbReference>
<feature type="domain" description="Glucose-methanol-choline oxidoreductase N-terminal" evidence="6">
    <location>
        <begin position="262"/>
        <end position="276"/>
    </location>
</feature>
<dbReference type="Gene3D" id="3.30.410.40">
    <property type="match status" value="1"/>
</dbReference>
<keyword evidence="9" id="KW-1185">Reference proteome</keyword>
<name>A0AAJ6CUV9_9CHLR</name>
<feature type="binding site" evidence="5">
    <location>
        <begin position="99"/>
        <end position="102"/>
    </location>
    <ligand>
        <name>FAD</name>
        <dbReference type="ChEBI" id="CHEBI:57692"/>
    </ligand>
</feature>
<evidence type="ECO:0000256" key="3">
    <source>
        <dbReference type="ARBA" id="ARBA00022630"/>
    </source>
</evidence>
<dbReference type="SUPFAM" id="SSF54373">
    <property type="entry name" value="FAD-linked reductases, C-terminal domain"/>
    <property type="match status" value="1"/>
</dbReference>
<dbReference type="PANTHER" id="PTHR11552:SF147">
    <property type="entry name" value="CHOLINE DEHYDROGENASE, MITOCHONDRIAL"/>
    <property type="match status" value="1"/>
</dbReference>
<dbReference type="InterPro" id="IPR000172">
    <property type="entry name" value="GMC_OxRdtase_N"/>
</dbReference>
<evidence type="ECO:0000313" key="7">
    <source>
        <dbReference type="EMBL" id="MDG0865572.1"/>
    </source>
</evidence>
<gene>
    <name evidence="7" type="ORF">GKO46_00605</name>
    <name evidence="8" type="ORF">GKO48_08620</name>
</gene>
<dbReference type="InterPro" id="IPR036188">
    <property type="entry name" value="FAD/NAD-bd_sf"/>
</dbReference>
<comment type="cofactor">
    <cofactor evidence="1 5">
        <name>FAD</name>
        <dbReference type="ChEBI" id="CHEBI:57692"/>
    </cofactor>
</comment>
<evidence type="ECO:0000313" key="9">
    <source>
        <dbReference type="Proteomes" id="UP001219901"/>
    </source>
</evidence>
<keyword evidence="4 5" id="KW-0274">FAD</keyword>
<comment type="similarity">
    <text evidence="2">Belongs to the GMC oxidoreductase family.</text>
</comment>
<accession>A0AAJ6CUV9</accession>
<protein>
    <submittedName>
        <fullName evidence="8">Mycofactocin system GMC family oxidoreductase MftG</fullName>
    </submittedName>
</protein>
<reference evidence="8" key="2">
    <citation type="journal article" date="2023" name="Nat. Commun.">
        <title>Cultivation of marine bacteria of the SAR202 clade.</title>
        <authorList>
            <person name="Lim Y."/>
            <person name="Seo J.H."/>
            <person name="Giovannoni S.J."/>
            <person name="Kang I."/>
            <person name="Cho J.C."/>
        </authorList>
    </citation>
    <scope>NUCLEOTIDE SEQUENCE</scope>
    <source>
        <strain evidence="8">JH1073</strain>
    </source>
</reference>
<dbReference type="InterPro" id="IPR007867">
    <property type="entry name" value="GMC_OxRtase_C"/>
</dbReference>
<evidence type="ECO:0000256" key="2">
    <source>
        <dbReference type="ARBA" id="ARBA00010790"/>
    </source>
</evidence>
<keyword evidence="3" id="KW-0285">Flavoprotein</keyword>
<evidence type="ECO:0000259" key="6">
    <source>
        <dbReference type="PROSITE" id="PS00624"/>
    </source>
</evidence>
<dbReference type="AlphaFoldDB" id="A0AAJ6CUV9"/>
<reference evidence="9" key="3">
    <citation type="submission" date="2023-06" db="EMBL/GenBank/DDBJ databases">
        <title>Pangenomics reveal diversification of enzyme families and niche specialization in globally abundant SAR202 bacteria.</title>
        <authorList>
            <person name="Saw J.H.W."/>
        </authorList>
    </citation>
    <scope>NUCLEOTIDE SEQUENCE [LARGE SCALE GENOMIC DNA]</scope>
    <source>
        <strain evidence="9">JH1073</strain>
    </source>
</reference>
<dbReference type="RefSeq" id="WP_342823624.1">
    <property type="nucleotide sequence ID" value="NZ_CP046146.1"/>
</dbReference>
<feature type="binding site" evidence="5">
    <location>
        <position position="95"/>
    </location>
    <ligand>
        <name>FAD</name>
        <dbReference type="ChEBI" id="CHEBI:57692"/>
    </ligand>
</feature>
<dbReference type="InterPro" id="IPR012132">
    <property type="entry name" value="GMC_OxRdtase"/>
</dbReference>
<dbReference type="EMBL" id="CP046147">
    <property type="protein sequence ID" value="WFG39679.1"/>
    <property type="molecule type" value="Genomic_DNA"/>
</dbReference>
<reference evidence="9 10" key="1">
    <citation type="submission" date="2019-11" db="EMBL/GenBank/DDBJ databases">
        <authorList>
            <person name="Cho J.-C."/>
        </authorList>
    </citation>
    <scope>NUCLEOTIDE SEQUENCE [LARGE SCALE GENOMIC DNA]</scope>
    <source>
        <strain evidence="8 9">JH1073</strain>
        <strain evidence="7 10">JH702</strain>
    </source>
</reference>
<evidence type="ECO:0000256" key="1">
    <source>
        <dbReference type="ARBA" id="ARBA00001974"/>
    </source>
</evidence>
<dbReference type="EMBL" id="WMBE01000001">
    <property type="protein sequence ID" value="MDG0865572.1"/>
    <property type="molecule type" value="Genomic_DNA"/>
</dbReference>
<evidence type="ECO:0000256" key="4">
    <source>
        <dbReference type="ARBA" id="ARBA00022827"/>
    </source>
</evidence>
<dbReference type="SUPFAM" id="SSF51905">
    <property type="entry name" value="FAD/NAD(P)-binding domain"/>
    <property type="match status" value="1"/>
</dbReference>
<evidence type="ECO:0000313" key="10">
    <source>
        <dbReference type="Proteomes" id="UP001321249"/>
    </source>
</evidence>
<dbReference type="GO" id="GO:0050660">
    <property type="term" value="F:flavin adenine dinucleotide binding"/>
    <property type="evidence" value="ECO:0007669"/>
    <property type="project" value="InterPro"/>
</dbReference>
<dbReference type="Pfam" id="PF00732">
    <property type="entry name" value="GMC_oxred_N"/>
    <property type="match status" value="1"/>
</dbReference>
<dbReference type="Proteomes" id="UP001219901">
    <property type="component" value="Chromosome"/>
</dbReference>
<dbReference type="Gene3D" id="3.50.50.60">
    <property type="entry name" value="FAD/NAD(P)-binding domain"/>
    <property type="match status" value="1"/>
</dbReference>
<dbReference type="PROSITE" id="PS00624">
    <property type="entry name" value="GMC_OXRED_2"/>
    <property type="match status" value="1"/>
</dbReference>
<dbReference type="PANTHER" id="PTHR11552">
    <property type="entry name" value="GLUCOSE-METHANOL-CHOLINE GMC OXIDOREDUCTASE"/>
    <property type="match status" value="1"/>
</dbReference>
<organism evidence="8 9">
    <name type="scientific">Candidatus Lucifugimonas marina</name>
    <dbReference type="NCBI Taxonomy" id="3038979"/>
    <lineage>
        <taxon>Bacteria</taxon>
        <taxon>Bacillati</taxon>
        <taxon>Chloroflexota</taxon>
        <taxon>Dehalococcoidia</taxon>
        <taxon>SAR202 cluster</taxon>
        <taxon>Candidatus Lucifugimonadales</taxon>
        <taxon>Candidatus Lucifugimonadaceae</taxon>
        <taxon>Candidatus Lucifugimonas</taxon>
    </lineage>
</organism>